<dbReference type="EMBL" id="GAIX01014722">
    <property type="protein sequence ID" value="JAA77838.1"/>
    <property type="molecule type" value="Transcribed_RNA"/>
</dbReference>
<evidence type="ECO:0000313" key="1">
    <source>
        <dbReference type="EMBL" id="JAA77838.1"/>
    </source>
</evidence>
<organism evidence="1">
    <name type="scientific">Pararge aegeria</name>
    <name type="common">speckled wood butterfly</name>
    <dbReference type="NCBI Taxonomy" id="116150"/>
    <lineage>
        <taxon>Eukaryota</taxon>
        <taxon>Metazoa</taxon>
        <taxon>Ecdysozoa</taxon>
        <taxon>Arthropoda</taxon>
        <taxon>Hexapoda</taxon>
        <taxon>Insecta</taxon>
        <taxon>Pterygota</taxon>
        <taxon>Neoptera</taxon>
        <taxon>Endopterygota</taxon>
        <taxon>Lepidoptera</taxon>
        <taxon>Glossata</taxon>
        <taxon>Ditrysia</taxon>
        <taxon>Papilionoidea</taxon>
        <taxon>Nymphalidae</taxon>
        <taxon>Satyrinae</taxon>
        <taxon>Satyrini</taxon>
        <taxon>Parargina</taxon>
        <taxon>Pararge</taxon>
    </lineage>
</organism>
<proteinExistence type="predicted"/>
<reference evidence="1" key="1">
    <citation type="journal article" date="2013" name="BMC Genomics">
        <title>Unscrambling butterfly oogenesis.</title>
        <authorList>
            <person name="Carter J.M."/>
            <person name="Baker S.C."/>
            <person name="Pink R."/>
            <person name="Carter D.R."/>
            <person name="Collins A."/>
            <person name="Tomlin J."/>
            <person name="Gibbs M."/>
            <person name="Breuker C.J."/>
        </authorList>
    </citation>
    <scope>NUCLEOTIDE SEQUENCE</scope>
    <source>
        <tissue evidence="1">Ovary</tissue>
    </source>
</reference>
<sequence length="79" mass="8587">GAGVCSDGPASVIEVRLVLSKLVSLPFGPSPPPDSKIELISSSVLTRDLLRDIISSPSKVLSFYLNFCVLYAHLFYPRH</sequence>
<dbReference type="AlphaFoldDB" id="S4NQR1"/>
<name>S4NQR1_9NEOP</name>
<feature type="non-terminal residue" evidence="1">
    <location>
        <position position="1"/>
    </location>
</feature>
<reference evidence="1" key="2">
    <citation type="submission" date="2013-05" db="EMBL/GenBank/DDBJ databases">
        <authorList>
            <person name="Carter J.-M."/>
            <person name="Baker S.C."/>
            <person name="Pink R."/>
            <person name="Carter D.R.F."/>
            <person name="Collins A."/>
            <person name="Tomlin J."/>
            <person name="Gibbs M."/>
            <person name="Breuker C.J."/>
        </authorList>
    </citation>
    <scope>NUCLEOTIDE SEQUENCE</scope>
    <source>
        <tissue evidence="1">Ovary</tissue>
    </source>
</reference>
<protein>
    <submittedName>
        <fullName evidence="1">Uncharacterized protein</fullName>
    </submittedName>
</protein>
<accession>S4NQR1</accession>